<evidence type="ECO:0000313" key="1">
    <source>
        <dbReference type="EMBL" id="QIA08137.1"/>
    </source>
</evidence>
<evidence type="ECO:0000313" key="2">
    <source>
        <dbReference type="Proteomes" id="UP000474630"/>
    </source>
</evidence>
<proteinExistence type="predicted"/>
<dbReference type="SUPFAM" id="SSF53756">
    <property type="entry name" value="UDP-Glycosyltransferase/glycogen phosphorylase"/>
    <property type="match status" value="1"/>
</dbReference>
<keyword evidence="1" id="KW-0808">Transferase</keyword>
<gene>
    <name evidence="1" type="ORF">G0Q07_10585</name>
</gene>
<dbReference type="EMBL" id="CP048409">
    <property type="protein sequence ID" value="QIA08137.1"/>
    <property type="molecule type" value="Genomic_DNA"/>
</dbReference>
<protein>
    <submittedName>
        <fullName evidence="1">Glycosyltransferase family 4 protein</fullName>
    </submittedName>
</protein>
<reference evidence="1 2" key="1">
    <citation type="submission" date="2020-02" db="EMBL/GenBank/DDBJ databases">
        <title>Genome sequencing for Draconibacterium sp. strain M1.</title>
        <authorList>
            <person name="Park S.-J."/>
        </authorList>
    </citation>
    <scope>NUCLEOTIDE SEQUENCE [LARGE SCALE GENOMIC DNA]</scope>
    <source>
        <strain evidence="1 2">M1</strain>
    </source>
</reference>
<dbReference type="Gene3D" id="3.40.50.2000">
    <property type="entry name" value="Glycogen Phosphorylase B"/>
    <property type="match status" value="2"/>
</dbReference>
<organism evidence="1 2">
    <name type="scientific">Draconibacterium halophilum</name>
    <dbReference type="NCBI Taxonomy" id="2706887"/>
    <lineage>
        <taxon>Bacteria</taxon>
        <taxon>Pseudomonadati</taxon>
        <taxon>Bacteroidota</taxon>
        <taxon>Bacteroidia</taxon>
        <taxon>Marinilabiliales</taxon>
        <taxon>Prolixibacteraceae</taxon>
        <taxon>Draconibacterium</taxon>
    </lineage>
</organism>
<dbReference type="GO" id="GO:0016740">
    <property type="term" value="F:transferase activity"/>
    <property type="evidence" value="ECO:0007669"/>
    <property type="project" value="UniProtKB-KW"/>
</dbReference>
<name>A0A6C0RDK2_9BACT</name>
<accession>A0A6C0RDK2</accession>
<dbReference type="Proteomes" id="UP000474630">
    <property type="component" value="Chromosome"/>
</dbReference>
<dbReference type="KEGG" id="drc:G0Q07_10585"/>
<dbReference type="AlphaFoldDB" id="A0A6C0RDK2"/>
<keyword evidence="2" id="KW-1185">Reference proteome</keyword>
<sequence length="428" mass="49274">MPVVIIHSHLNPGGVTRIIQSQIDSLEGEEIKVLVGACPDAGKITSPNAELHIIPELDYLERRKYTDQEAMEMLHKIHSEIRDYITPDTVLHFHNLNLGKNPIVTYAVYLLAKEGVKVFNHAHDFAEDRPSNYAFLEEIIYGNFSQNINEVLYPKLPNYHFGVLNSFDFERLQGLGVTDDRIEWLPNPVTFNASGDLPEKTDAKKAICEELNIDANKLLVTYPVRVIQRKNIGEFILLSILFRHRANFAVTQPPQNPVEIEMYNQWIKFCNDNEIDIVFEAGKKVNFEKLLRGTDFCITTSYKEGFGMVYLEPWLLDTPVVGRDIDFITRDFKNDGFSFPTLYYKLNIPGIKTDFKDLNLKMQMEIIQGVVSGKIEKHKLFEQNPILNTLFSDVKSYITEKNKTIIKNNYSLQGYGIKLQKRYKKMVG</sequence>
<dbReference type="RefSeq" id="WP_163346058.1">
    <property type="nucleotide sequence ID" value="NZ_CP048409.1"/>
</dbReference>